<reference evidence="1 2" key="1">
    <citation type="submission" date="2023-11" db="EMBL/GenBank/DDBJ databases">
        <title>Halocaridina rubra genome assembly.</title>
        <authorList>
            <person name="Smith C."/>
        </authorList>
    </citation>
    <scope>NUCLEOTIDE SEQUENCE [LARGE SCALE GENOMIC DNA]</scope>
    <source>
        <strain evidence="1">EP-1</strain>
        <tissue evidence="1">Whole</tissue>
    </source>
</reference>
<dbReference type="Pfam" id="PF20206">
    <property type="entry name" value="Tra1_ring"/>
    <property type="match status" value="1"/>
</dbReference>
<evidence type="ECO:0000313" key="2">
    <source>
        <dbReference type="Proteomes" id="UP001381693"/>
    </source>
</evidence>
<organism evidence="1 2">
    <name type="scientific">Halocaridina rubra</name>
    <name type="common">Hawaiian red shrimp</name>
    <dbReference type="NCBI Taxonomy" id="373956"/>
    <lineage>
        <taxon>Eukaryota</taxon>
        <taxon>Metazoa</taxon>
        <taxon>Ecdysozoa</taxon>
        <taxon>Arthropoda</taxon>
        <taxon>Crustacea</taxon>
        <taxon>Multicrustacea</taxon>
        <taxon>Malacostraca</taxon>
        <taxon>Eumalacostraca</taxon>
        <taxon>Eucarida</taxon>
        <taxon>Decapoda</taxon>
        <taxon>Pleocyemata</taxon>
        <taxon>Caridea</taxon>
        <taxon>Atyoidea</taxon>
        <taxon>Atyidae</taxon>
        <taxon>Halocaridina</taxon>
    </lineage>
</organism>
<name>A0AAN9A5H2_HALRR</name>
<dbReference type="EMBL" id="JAXCGZ010010241">
    <property type="protein sequence ID" value="KAK7075698.1"/>
    <property type="molecule type" value="Genomic_DNA"/>
</dbReference>
<accession>A0AAN9A5H2</accession>
<evidence type="ECO:0000313" key="1">
    <source>
        <dbReference type="EMBL" id="KAK7075698.1"/>
    </source>
</evidence>
<keyword evidence="2" id="KW-1185">Reference proteome</keyword>
<dbReference type="Proteomes" id="UP001381693">
    <property type="component" value="Unassembled WGS sequence"/>
</dbReference>
<sequence>MGVEMRKAFIGGILVGLIEKTPDIKVMKAISKMVEEWVKNKTPIYINQGPTLREKSILLVKLMQYVEKRFSDDSELMAQFLELVIHVYRDETLKNTELTAKLEPAFLAGLRCTQPPIRAKFFQVFHESMQARINDRLLYIICSQNWDHMGPHYWIKQCIQLLLVTAQNSPIQNSSNQILLPGVTSVLNWAEATERANFSVFASIKEEATDLDTALEGPVEKEVKPQSVSVPLEVGVIMCEKDLPDGSRVSHYV</sequence>
<comment type="caution">
    <text evidence="1">The sequence shown here is derived from an EMBL/GenBank/DDBJ whole genome shotgun (WGS) entry which is preliminary data.</text>
</comment>
<evidence type="ECO:0008006" key="3">
    <source>
        <dbReference type="Google" id="ProtNLM"/>
    </source>
</evidence>
<proteinExistence type="predicted"/>
<dbReference type="InterPro" id="IPR046805">
    <property type="entry name" value="Tra1_ring"/>
</dbReference>
<protein>
    <recommendedName>
        <fullName evidence="3">Transformation/transcription domain-associated protein</fullName>
    </recommendedName>
</protein>
<dbReference type="AlphaFoldDB" id="A0AAN9A5H2"/>
<gene>
    <name evidence="1" type="ORF">SK128_020166</name>
</gene>